<dbReference type="PANTHER" id="PTHR43422:SF3">
    <property type="entry name" value="THIAMINE THIAZOLE SYNTHASE"/>
    <property type="match status" value="1"/>
</dbReference>
<organism evidence="3 4">
    <name type="scientific">Actinacidiphila polyblastidii</name>
    <dbReference type="NCBI Taxonomy" id="3110430"/>
    <lineage>
        <taxon>Bacteria</taxon>
        <taxon>Bacillati</taxon>
        <taxon>Actinomycetota</taxon>
        <taxon>Actinomycetes</taxon>
        <taxon>Kitasatosporales</taxon>
        <taxon>Streptomycetaceae</taxon>
        <taxon>Actinacidiphila</taxon>
    </lineage>
</organism>
<gene>
    <name evidence="3" type="ORF">V2S66_25125</name>
</gene>
<comment type="caution">
    <text evidence="3">The sequence shown here is derived from an EMBL/GenBank/DDBJ whole genome shotgun (WGS) entry which is preliminary data.</text>
</comment>
<dbReference type="InterPro" id="IPR002938">
    <property type="entry name" value="FAD-bd"/>
</dbReference>
<dbReference type="InterPro" id="IPR036188">
    <property type="entry name" value="FAD/NAD-bd_sf"/>
</dbReference>
<reference evidence="3 4" key="1">
    <citation type="submission" date="2023-12" db="EMBL/GenBank/DDBJ databases">
        <title>Streptomyces sp. V4-01.</title>
        <authorList>
            <person name="Somphong A."/>
            <person name="Phongsopitanun W."/>
        </authorList>
    </citation>
    <scope>NUCLEOTIDE SEQUENCE [LARGE SCALE GENOMIC DNA]</scope>
    <source>
        <strain evidence="3 4">V4-01</strain>
    </source>
</reference>
<evidence type="ECO:0000313" key="4">
    <source>
        <dbReference type="Proteomes" id="UP001344658"/>
    </source>
</evidence>
<evidence type="ECO:0000256" key="1">
    <source>
        <dbReference type="SAM" id="MobiDB-lite"/>
    </source>
</evidence>
<keyword evidence="3" id="KW-0560">Oxidoreductase</keyword>
<sequence length="469" mass="51306">MTQSRDRAIVLGGSIAGTLAARVLADSYREVLVVDRDRLLGVREPRRGAPHNVHAHGLLARGHQVMEELFPGITQELSDTGVPTYDIGEIHWYFHNRRVQLADTGLLSVAARRPVLEAHLRARVAALPNVTFLEQHDILQPQATEDGSRITGVQVRRQADGADSEPLTLTADLVVDATGRGSRTSAWLEQLGYQRPDEERIRIGLAYATRHYRMPRKAPAINVIPFTEHHRGAFFAPVGPDTYILTLNGMLGDHPPTDPEGFEAFLHSLTVPDIAEALRGAEPVDEPVRFSFPASVRRRFERLTAFPDGLLVMGDAVCSFNPVYGQGMSVASLEALTLRAHLARPGRPSSTAFLKDIAAVVDVPWEMAAGSDLAYPEVEGERPPKVRFLNAYMARLQRAASRDSKVTAALMRVAGLLDPPQALLLPKTLIRVLISGFLRPAVRQPAARQATGVPAPRTHEPTPAVPPQP</sequence>
<feature type="region of interest" description="Disordered" evidence="1">
    <location>
        <begin position="445"/>
        <end position="469"/>
    </location>
</feature>
<dbReference type="Proteomes" id="UP001344658">
    <property type="component" value="Unassembled WGS sequence"/>
</dbReference>
<name>A0ABU7PIZ2_9ACTN</name>
<dbReference type="GO" id="GO:0004497">
    <property type="term" value="F:monooxygenase activity"/>
    <property type="evidence" value="ECO:0007669"/>
    <property type="project" value="UniProtKB-KW"/>
</dbReference>
<keyword evidence="3" id="KW-0503">Monooxygenase</keyword>
<dbReference type="Pfam" id="PF01494">
    <property type="entry name" value="FAD_binding_3"/>
    <property type="match status" value="1"/>
</dbReference>
<dbReference type="RefSeq" id="WP_330798669.1">
    <property type="nucleotide sequence ID" value="NZ_JAZEWV010000026.1"/>
</dbReference>
<proteinExistence type="predicted"/>
<evidence type="ECO:0000313" key="3">
    <source>
        <dbReference type="EMBL" id="MEE4545239.1"/>
    </source>
</evidence>
<feature type="domain" description="FAD-binding" evidence="2">
    <location>
        <begin position="9"/>
        <end position="344"/>
    </location>
</feature>
<protein>
    <submittedName>
        <fullName evidence="3">FAD-dependent monooxygenase</fullName>
    </submittedName>
</protein>
<dbReference type="Gene3D" id="3.50.50.60">
    <property type="entry name" value="FAD/NAD(P)-binding domain"/>
    <property type="match status" value="1"/>
</dbReference>
<keyword evidence="4" id="KW-1185">Reference proteome</keyword>
<accession>A0ABU7PIZ2</accession>
<dbReference type="PANTHER" id="PTHR43422">
    <property type="entry name" value="THIAMINE THIAZOLE SYNTHASE"/>
    <property type="match status" value="1"/>
</dbReference>
<dbReference type="EMBL" id="JAZEWV010000026">
    <property type="protein sequence ID" value="MEE4545239.1"/>
    <property type="molecule type" value="Genomic_DNA"/>
</dbReference>
<evidence type="ECO:0000259" key="2">
    <source>
        <dbReference type="Pfam" id="PF01494"/>
    </source>
</evidence>
<dbReference type="SUPFAM" id="SSF51905">
    <property type="entry name" value="FAD/NAD(P)-binding domain"/>
    <property type="match status" value="1"/>
</dbReference>